<keyword evidence="3" id="KW-1185">Reference proteome</keyword>
<keyword evidence="1" id="KW-0732">Signal</keyword>
<name>A0A1C6R883_9ACTN</name>
<dbReference type="EMBL" id="FMHV01000002">
    <property type="protein sequence ID" value="SCL13278.1"/>
    <property type="molecule type" value="Genomic_DNA"/>
</dbReference>
<dbReference type="PROSITE" id="PS51257">
    <property type="entry name" value="PROKAR_LIPOPROTEIN"/>
    <property type="match status" value="1"/>
</dbReference>
<feature type="chain" id="PRO_5008744592" evidence="1">
    <location>
        <begin position="30"/>
        <end position="132"/>
    </location>
</feature>
<reference evidence="3" key="1">
    <citation type="submission" date="2016-06" db="EMBL/GenBank/DDBJ databases">
        <authorList>
            <person name="Varghese N."/>
            <person name="Submissions Spin"/>
        </authorList>
    </citation>
    <scope>NUCLEOTIDE SEQUENCE [LARGE SCALE GENOMIC DNA]</scope>
    <source>
        <strain evidence="3">DSM 45431</strain>
    </source>
</reference>
<organism evidence="2 3">
    <name type="scientific">Micromonospora rhizosphaerae</name>
    <dbReference type="NCBI Taxonomy" id="568872"/>
    <lineage>
        <taxon>Bacteria</taxon>
        <taxon>Bacillati</taxon>
        <taxon>Actinomycetota</taxon>
        <taxon>Actinomycetes</taxon>
        <taxon>Micromonosporales</taxon>
        <taxon>Micromonosporaceae</taxon>
        <taxon>Micromonospora</taxon>
    </lineage>
</organism>
<dbReference type="AlphaFoldDB" id="A0A1C6R883"/>
<evidence type="ECO:0000313" key="3">
    <source>
        <dbReference type="Proteomes" id="UP000199413"/>
    </source>
</evidence>
<accession>A0A1C6R883</accession>
<gene>
    <name evidence="2" type="ORF">GA0070624_0072</name>
</gene>
<protein>
    <submittedName>
        <fullName evidence="2">Peptidase inhibitor family I36</fullName>
    </submittedName>
</protein>
<evidence type="ECO:0000313" key="2">
    <source>
        <dbReference type="EMBL" id="SCL13278.1"/>
    </source>
</evidence>
<evidence type="ECO:0000256" key="1">
    <source>
        <dbReference type="SAM" id="SignalP"/>
    </source>
</evidence>
<sequence>MLKRVLARALVTAAVAACGLNATASPAMAVGGCPSGKLCLYEGANFWWLKVYSGSTSACVYYWRNFSLEAIDSYVNYLPVSVRVYSRRDTYTYWYDGTISSGGFSSNTGGSFGYRGVTCTGNAKPDGVVYYR</sequence>
<dbReference type="OrthoDB" id="4288714at2"/>
<dbReference type="Proteomes" id="UP000199413">
    <property type="component" value="Unassembled WGS sequence"/>
</dbReference>
<feature type="signal peptide" evidence="1">
    <location>
        <begin position="1"/>
        <end position="29"/>
    </location>
</feature>
<proteinExistence type="predicted"/>